<reference evidence="1" key="1">
    <citation type="journal article" date="2021" name="PeerJ">
        <title>Extensive microbial diversity within the chicken gut microbiome revealed by metagenomics and culture.</title>
        <authorList>
            <person name="Gilroy R."/>
            <person name="Ravi A."/>
            <person name="Getino M."/>
            <person name="Pursley I."/>
            <person name="Horton D.L."/>
            <person name="Alikhan N.F."/>
            <person name="Baker D."/>
            <person name="Gharbi K."/>
            <person name="Hall N."/>
            <person name="Watson M."/>
            <person name="Adriaenssens E.M."/>
            <person name="Foster-Nyarko E."/>
            <person name="Jarju S."/>
            <person name="Secka A."/>
            <person name="Antonio M."/>
            <person name="Oren A."/>
            <person name="Chaudhuri R.R."/>
            <person name="La Ragione R."/>
            <person name="Hildebrand F."/>
            <person name="Pallen M.J."/>
        </authorList>
    </citation>
    <scope>NUCLEOTIDE SEQUENCE</scope>
    <source>
        <strain evidence="1">316</strain>
    </source>
</reference>
<gene>
    <name evidence="1" type="ORF">K8W01_14795</name>
</gene>
<reference evidence="1" key="2">
    <citation type="submission" date="2021-09" db="EMBL/GenBank/DDBJ databases">
        <authorList>
            <person name="Gilroy R."/>
        </authorList>
    </citation>
    <scope>NUCLEOTIDE SEQUENCE</scope>
    <source>
        <strain evidence="1">316</strain>
    </source>
</reference>
<protein>
    <submittedName>
        <fullName evidence="1">Uncharacterized protein</fullName>
    </submittedName>
</protein>
<comment type="caution">
    <text evidence="1">The sequence shown here is derived from an EMBL/GenBank/DDBJ whole genome shotgun (WGS) entry which is preliminary data.</text>
</comment>
<evidence type="ECO:0000313" key="1">
    <source>
        <dbReference type="EMBL" id="HJE24921.1"/>
    </source>
</evidence>
<proteinExistence type="predicted"/>
<organism evidence="1 2">
    <name type="scientific">Methylorubrum populi</name>
    <dbReference type="NCBI Taxonomy" id="223967"/>
    <lineage>
        <taxon>Bacteria</taxon>
        <taxon>Pseudomonadati</taxon>
        <taxon>Pseudomonadota</taxon>
        <taxon>Alphaproteobacteria</taxon>
        <taxon>Hyphomicrobiales</taxon>
        <taxon>Methylobacteriaceae</taxon>
        <taxon>Methylorubrum</taxon>
    </lineage>
</organism>
<name>A0A921JFN7_9HYPH</name>
<accession>A0A921JFN7</accession>
<dbReference type="AlphaFoldDB" id="A0A921JFN7"/>
<dbReference type="EMBL" id="DYYG01000043">
    <property type="protein sequence ID" value="HJE24921.1"/>
    <property type="molecule type" value="Genomic_DNA"/>
</dbReference>
<evidence type="ECO:0000313" key="2">
    <source>
        <dbReference type="Proteomes" id="UP000742631"/>
    </source>
</evidence>
<sequence length="226" mass="24538">MSLTVIAPSKVRDLTTPANVRADLGLSDSAPTSEQIGRFIAQASALAASFCRRTFGRETVRERFESDWRRCRDEDAEGLLLSRAPVGRILFVKVDGLELAPASYEVVEQPAHPVSLFYLRHLIDGEPRAWIGRAVTVEYEAGWLLPGETRDNPGTTTAPDLPADVERVVIQLVGAAISVAGRDAMVKSETVEGVGSTSWYVQGASASLPHPEAEATLAQYRRMAFA</sequence>
<dbReference type="Proteomes" id="UP000742631">
    <property type="component" value="Unassembled WGS sequence"/>
</dbReference>